<comment type="caution">
    <text evidence="3">The sequence shown here is derived from an EMBL/GenBank/DDBJ whole genome shotgun (WGS) entry which is preliminary data.</text>
</comment>
<evidence type="ECO:0008006" key="5">
    <source>
        <dbReference type="Google" id="ProtNLM"/>
    </source>
</evidence>
<feature type="chain" id="PRO_5047113954" description="Septum formation-related domain-containing protein" evidence="2">
    <location>
        <begin position="32"/>
        <end position="483"/>
    </location>
</feature>
<evidence type="ECO:0000313" key="4">
    <source>
        <dbReference type="Proteomes" id="UP000282926"/>
    </source>
</evidence>
<evidence type="ECO:0000313" key="3">
    <source>
        <dbReference type="EMBL" id="RVU41056.1"/>
    </source>
</evidence>
<dbReference type="PROSITE" id="PS51257">
    <property type="entry name" value="PROKAR_LIPOPROTEIN"/>
    <property type="match status" value="1"/>
</dbReference>
<name>A0ABY0CN12_9DELT</name>
<gene>
    <name evidence="3" type="ORF">EA187_19335</name>
</gene>
<accession>A0ABY0CN12</accession>
<evidence type="ECO:0000256" key="2">
    <source>
        <dbReference type="SAM" id="SignalP"/>
    </source>
</evidence>
<dbReference type="Proteomes" id="UP000282926">
    <property type="component" value="Unassembled WGS sequence"/>
</dbReference>
<dbReference type="RefSeq" id="WP_127781355.1">
    <property type="nucleotide sequence ID" value="NZ_SADD01000019.1"/>
</dbReference>
<evidence type="ECO:0000256" key="1">
    <source>
        <dbReference type="SAM" id="MobiDB-lite"/>
    </source>
</evidence>
<keyword evidence="4" id="KW-1185">Reference proteome</keyword>
<feature type="region of interest" description="Disordered" evidence="1">
    <location>
        <begin position="142"/>
        <end position="163"/>
    </location>
</feature>
<proteinExistence type="predicted"/>
<feature type="signal peptide" evidence="2">
    <location>
        <begin position="1"/>
        <end position="31"/>
    </location>
</feature>
<keyword evidence="2" id="KW-0732">Signal</keyword>
<sequence>MMTYDGRSKRWSRACATLSLLGLAVVGGACGQAESEFVDYGEASASLESSAIGAGPQTSRGEEFAGIGEPISEYYDANDNYFLECHTGADLAPLHVTFDADVMGWVHQCMGGLSEGSDGEAEPVAASAAQLRECVNGALSKSVLSGTDKPGQGGGTPKTRPPITNFRYDGATWAACNTGADLDAFRLPGGEGEYATWRETCLGISDGGTGGTVGVGVGHDFMHELAGGSASGNPVCGELLSGHSPRRREGAVLTCSTRPQVISMGRGAEEQRAFAAACQAADSGLMSKLEFMPGTDMHREAVYSCTGNATTLAHSRGYEAFVGFESRCLREGGEVVVRMQKSARVSVPEADSRMQYICSSTGATLGHDASIYAYEAFSFGCHRSFGRVLSTFTSAELVEPAAMTVGRGGRVDSAEGHEEMAHVVGGKDMNGKTIYICMPKGDHIGPGATYQEFSLFESECKQRGGIVKAFFVRVEAAAVEARF</sequence>
<reference evidence="3 4" key="1">
    <citation type="submission" date="2019-01" db="EMBL/GenBank/DDBJ databases">
        <title>Lujinxingia litoralis gen. nov., sp. nov. and Lujinxingia sediminis gen. nov., sp. nov., new members in the order Bradymonadales, isolated from coastal sediment.</title>
        <authorList>
            <person name="Li C.-M."/>
        </authorList>
    </citation>
    <scope>NUCLEOTIDE SEQUENCE [LARGE SCALE GENOMIC DNA]</scope>
    <source>
        <strain evidence="3 4">SEH01</strain>
    </source>
</reference>
<protein>
    <recommendedName>
        <fullName evidence="5">Septum formation-related domain-containing protein</fullName>
    </recommendedName>
</protein>
<organism evidence="3 4">
    <name type="scientific">Lujinxingia sediminis</name>
    <dbReference type="NCBI Taxonomy" id="2480984"/>
    <lineage>
        <taxon>Bacteria</taxon>
        <taxon>Deltaproteobacteria</taxon>
        <taxon>Bradymonadales</taxon>
        <taxon>Lujinxingiaceae</taxon>
        <taxon>Lujinxingia</taxon>
    </lineage>
</organism>
<dbReference type="EMBL" id="SADD01000019">
    <property type="protein sequence ID" value="RVU41056.1"/>
    <property type="molecule type" value="Genomic_DNA"/>
</dbReference>